<proteinExistence type="predicted"/>
<feature type="non-terminal residue" evidence="1">
    <location>
        <position position="1"/>
    </location>
</feature>
<organism evidence="1">
    <name type="scientific">marine sediment metagenome</name>
    <dbReference type="NCBI Taxonomy" id="412755"/>
    <lineage>
        <taxon>unclassified sequences</taxon>
        <taxon>metagenomes</taxon>
        <taxon>ecological metagenomes</taxon>
    </lineage>
</organism>
<comment type="caution">
    <text evidence="1">The sequence shown here is derived from an EMBL/GenBank/DDBJ whole genome shotgun (WGS) entry which is preliminary data.</text>
</comment>
<gene>
    <name evidence="1" type="ORF">S12H4_63310</name>
</gene>
<reference evidence="1" key="1">
    <citation type="journal article" date="2014" name="Front. Microbiol.">
        <title>High frequency of phylogenetically diverse reductive dehalogenase-homologous genes in deep subseafloor sedimentary metagenomes.</title>
        <authorList>
            <person name="Kawai M."/>
            <person name="Futagami T."/>
            <person name="Toyoda A."/>
            <person name="Takaki Y."/>
            <person name="Nishi S."/>
            <person name="Hori S."/>
            <person name="Arai W."/>
            <person name="Tsubouchi T."/>
            <person name="Morono Y."/>
            <person name="Uchiyama I."/>
            <person name="Ito T."/>
            <person name="Fujiyama A."/>
            <person name="Inagaki F."/>
            <person name="Takami H."/>
        </authorList>
    </citation>
    <scope>NUCLEOTIDE SEQUENCE</scope>
    <source>
        <strain evidence="1">Expedition CK06-06</strain>
    </source>
</reference>
<dbReference type="AlphaFoldDB" id="X1VMB1"/>
<evidence type="ECO:0000313" key="1">
    <source>
        <dbReference type="EMBL" id="GAJ17146.1"/>
    </source>
</evidence>
<dbReference type="EMBL" id="BARW01042978">
    <property type="protein sequence ID" value="GAJ17146.1"/>
    <property type="molecule type" value="Genomic_DNA"/>
</dbReference>
<name>X1VMB1_9ZZZZ</name>
<accession>X1VMB1</accession>
<sequence>WRFQGVLRPEKHQDEGLYPRFYERMCEPKTTKQVLVQKHA</sequence>
<protein>
    <submittedName>
        <fullName evidence="1">Uncharacterized protein</fullName>
    </submittedName>
</protein>